<feature type="transmembrane region" description="Helical" evidence="1">
    <location>
        <begin position="72"/>
        <end position="91"/>
    </location>
</feature>
<name>A0A0A3J393_9BACL</name>
<keyword evidence="1" id="KW-1133">Transmembrane helix</keyword>
<proteinExistence type="predicted"/>
<evidence type="ECO:0000256" key="1">
    <source>
        <dbReference type="SAM" id="Phobius"/>
    </source>
</evidence>
<dbReference type="OrthoDB" id="2617300at2"/>
<organism evidence="2 3">
    <name type="scientific">Ureibacillus massiliensis 4400831 = CIP 108448 = CCUG 49529</name>
    <dbReference type="NCBI Taxonomy" id="1211035"/>
    <lineage>
        <taxon>Bacteria</taxon>
        <taxon>Bacillati</taxon>
        <taxon>Bacillota</taxon>
        <taxon>Bacilli</taxon>
        <taxon>Bacillales</taxon>
        <taxon>Caryophanaceae</taxon>
        <taxon>Ureibacillus</taxon>
    </lineage>
</organism>
<feature type="transmembrane region" description="Helical" evidence="1">
    <location>
        <begin position="7"/>
        <end position="26"/>
    </location>
</feature>
<comment type="caution">
    <text evidence="2">The sequence shown here is derived from an EMBL/GenBank/DDBJ whole genome shotgun (WGS) entry which is preliminary data.</text>
</comment>
<dbReference type="eggNOG" id="ENOG5030BV6">
    <property type="taxonomic scope" value="Bacteria"/>
</dbReference>
<evidence type="ECO:0000313" key="3">
    <source>
        <dbReference type="Proteomes" id="UP000030595"/>
    </source>
</evidence>
<keyword evidence="3" id="KW-1185">Reference proteome</keyword>
<dbReference type="RefSeq" id="WP_036173829.1">
    <property type="nucleotide sequence ID" value="NZ_AVCZ01000007.1"/>
</dbReference>
<keyword evidence="1" id="KW-0472">Membrane</keyword>
<feature type="transmembrane region" description="Helical" evidence="1">
    <location>
        <begin position="38"/>
        <end position="60"/>
    </location>
</feature>
<dbReference type="AlphaFoldDB" id="A0A0A3J393"/>
<keyword evidence="1" id="KW-0812">Transmembrane</keyword>
<dbReference type="EMBL" id="JPVQ01000007">
    <property type="protein sequence ID" value="KGR91391.1"/>
    <property type="molecule type" value="Genomic_DNA"/>
</dbReference>
<evidence type="ECO:0000313" key="2">
    <source>
        <dbReference type="EMBL" id="KGR91391.1"/>
    </source>
</evidence>
<dbReference type="Proteomes" id="UP000030595">
    <property type="component" value="Unassembled WGS sequence"/>
</dbReference>
<gene>
    <name evidence="2" type="ORF">CD30_06125</name>
</gene>
<accession>A0A0A3J393</accession>
<protein>
    <submittedName>
        <fullName evidence="2">Nucleoside-diphosphate sugar epimerase</fullName>
    </submittedName>
</protein>
<sequence>MLRLSWLISLGISLLGFIIIEHFFTIQPEGVSGSGNSGAIGIALVLPFLLLSLFTTYRYFSELSRNAKDKLNRIFALVSGIILIGIFIYFANGYKNDIIESLGGPTTDPNSKIYGFPLLNQYTNHVFFNFYTFGLVHTISGLIVSPK</sequence>
<reference evidence="2 3" key="1">
    <citation type="submission" date="2014-02" db="EMBL/GenBank/DDBJ databases">
        <title>Draft genome sequence of Lysinibacillus massiliensis CCUG 49529.</title>
        <authorList>
            <person name="Zhang F."/>
            <person name="Wang G."/>
            <person name="Zhang L."/>
        </authorList>
    </citation>
    <scope>NUCLEOTIDE SEQUENCE [LARGE SCALE GENOMIC DNA]</scope>
    <source>
        <strain evidence="2 3">CCUG 49529</strain>
    </source>
</reference>
<feature type="transmembrane region" description="Helical" evidence="1">
    <location>
        <begin position="126"/>
        <end position="144"/>
    </location>
</feature>